<dbReference type="AlphaFoldDB" id="A0A7S8HEQ9"/>
<dbReference type="Proteomes" id="UP000593626">
    <property type="component" value="Chromosome"/>
</dbReference>
<keyword evidence="2" id="KW-1133">Transmembrane helix</keyword>
<evidence type="ECO:0000313" key="5">
    <source>
        <dbReference type="Proteomes" id="UP000593626"/>
    </source>
</evidence>
<dbReference type="Gene3D" id="3.40.50.300">
    <property type="entry name" value="P-loop containing nucleotide triphosphate hydrolases"/>
    <property type="match status" value="2"/>
</dbReference>
<evidence type="ECO:0000256" key="1">
    <source>
        <dbReference type="SAM" id="Coils"/>
    </source>
</evidence>
<keyword evidence="2" id="KW-0472">Membrane</keyword>
<evidence type="ECO:0000256" key="2">
    <source>
        <dbReference type="SAM" id="Phobius"/>
    </source>
</evidence>
<evidence type="ECO:0000313" key="4">
    <source>
        <dbReference type="EMBL" id="QPC45982.1"/>
    </source>
</evidence>
<dbReference type="PANTHER" id="PTHR41259:SF1">
    <property type="entry name" value="DOUBLE-STRAND BREAK REPAIR RAD50 ATPASE, PUTATIVE-RELATED"/>
    <property type="match status" value="1"/>
</dbReference>
<feature type="coiled-coil region" evidence="1">
    <location>
        <begin position="269"/>
        <end position="417"/>
    </location>
</feature>
<feature type="transmembrane region" description="Helical" evidence="2">
    <location>
        <begin position="422"/>
        <end position="441"/>
    </location>
</feature>
<dbReference type="PANTHER" id="PTHR41259">
    <property type="entry name" value="DOUBLE-STRAND BREAK REPAIR RAD50 ATPASE, PUTATIVE-RELATED"/>
    <property type="match status" value="1"/>
</dbReference>
<dbReference type="SUPFAM" id="SSF52540">
    <property type="entry name" value="P-loop containing nucleoside triphosphate hydrolases"/>
    <property type="match status" value="1"/>
</dbReference>
<dbReference type="EMBL" id="CP049742">
    <property type="protein sequence ID" value="QPC45982.1"/>
    <property type="molecule type" value="Genomic_DNA"/>
</dbReference>
<dbReference type="InterPro" id="IPR038734">
    <property type="entry name" value="YhaN_AAA"/>
</dbReference>
<feature type="coiled-coil region" evidence="1">
    <location>
        <begin position="488"/>
        <end position="625"/>
    </location>
</feature>
<dbReference type="Pfam" id="PF13514">
    <property type="entry name" value="AAA_27"/>
    <property type="match status" value="1"/>
</dbReference>
<name>A0A7S8HEQ9_9BACI</name>
<feature type="coiled-coil region" evidence="1">
    <location>
        <begin position="179"/>
        <end position="244"/>
    </location>
</feature>
<keyword evidence="5" id="KW-1185">Reference proteome</keyword>
<organism evidence="4 5">
    <name type="scientific">Mangrovibacillus cuniculi</name>
    <dbReference type="NCBI Taxonomy" id="2593652"/>
    <lineage>
        <taxon>Bacteria</taxon>
        <taxon>Bacillati</taxon>
        <taxon>Bacillota</taxon>
        <taxon>Bacilli</taxon>
        <taxon>Bacillales</taxon>
        <taxon>Bacillaceae</taxon>
        <taxon>Mangrovibacillus</taxon>
    </lineage>
</organism>
<sequence length="898" mass="105163">MKIKEIYFYSCGHFQDFTLPVFPSLTVAVGHNELGKTTLRHGIFQLLYGPQPKRLIDGYEFDRPVSGYLVMEKSDGSTYKLERRVGKEKELFLTSEDGRILSEEERERWLNGVTAQTFHSIFTFNVLDLQQVQKVNEQELSRILFTTALIGRDELEAAEKNLTQQMDDRFKPQGRKPLINTLLKDREQVKKEIGKMEKNQEEVLQLLAKTPEKEQVVTTHYQELAELTEQLHLLEQTEEKWELLSDYHTLQVGDKAPGDSDVTEQVNTYLQLEADKSRLLEELEYYLEKVEVEEKHVHQKEDKRKQLHLFKESLEGVEEQLEIQSSIETLENTKQKLHIRINQVLQSIGINRYDETFDVTVPVYMEEEVREMQREKEVNARELEKLEEMKRPLVSEKDELENRINRLEIDRAEGKTNSLQKFSLKLILLPTAILLVISIICLLLSEFVAAGVSIISSMVIVTMYLLNRGKKASSKEFDSTWKAALFALDQVVEKMHLLEENQQRVKRKIDKWERNYERLLAELQLPANTPLDALPSILFKLQEMTQLIEEEKEVIAELNERRNYVNDRRSILSKIHFIQGDRPLQEIRNDLKNSMAKVEEELLLIAKKEELIEDWRDKIVRMTARKSILDNQLKEELVSAEVSSKQELLQKKEIWMVYRSQQEELSEIRQRVTDRQYECFVSFSTKDELLQAIRGKKEEKAELQENVRTIQEEIIKVKQEVKRLEENGTYLLKVQELIMMEEKIKLETKEWMKAKIALASLQHAIQQLEAERLPAVMGFVNRYLQVVTAGKYHTFMFQNQVASIQRQDGSWMTPNVMSQGTKELLYILIRIALAVELNEKGCFPLLMDDSFVHIDPSRREALFTLLNKEGIQTIYFTCQDHEILKECHVNLESTVVKV</sequence>
<proteinExistence type="predicted"/>
<dbReference type="RefSeq" id="WP_239673504.1">
    <property type="nucleotide sequence ID" value="NZ_CP049742.1"/>
</dbReference>
<gene>
    <name evidence="4" type="ORF">G8O30_02915</name>
</gene>
<protein>
    <submittedName>
        <fullName evidence="4">AAA family ATPase</fullName>
    </submittedName>
</protein>
<keyword evidence="2" id="KW-0812">Transmembrane</keyword>
<feature type="coiled-coil region" evidence="1">
    <location>
        <begin position="686"/>
        <end position="727"/>
    </location>
</feature>
<accession>A0A7S8HEQ9</accession>
<feature type="transmembrane region" description="Helical" evidence="2">
    <location>
        <begin position="447"/>
        <end position="466"/>
    </location>
</feature>
<keyword evidence="1" id="KW-0175">Coiled coil</keyword>
<dbReference type="KEGG" id="mcui:G8O30_02915"/>
<reference evidence="4 5" key="1">
    <citation type="submission" date="2019-07" db="EMBL/GenBank/DDBJ databases">
        <title>Genome sequence of 2 isolates from Red Sea Mangroves.</title>
        <authorList>
            <person name="Sefrji F."/>
            <person name="Michoud G."/>
            <person name="Merlino G."/>
            <person name="Daffonchio D."/>
        </authorList>
    </citation>
    <scope>NUCLEOTIDE SEQUENCE [LARGE SCALE GENOMIC DNA]</scope>
    <source>
        <strain evidence="4 5">R1DC41</strain>
    </source>
</reference>
<feature type="domain" description="YhaN AAA" evidence="3">
    <location>
        <begin position="1"/>
        <end position="199"/>
    </location>
</feature>
<dbReference type="InterPro" id="IPR027417">
    <property type="entry name" value="P-loop_NTPase"/>
</dbReference>
<evidence type="ECO:0000259" key="3">
    <source>
        <dbReference type="Pfam" id="PF13514"/>
    </source>
</evidence>